<dbReference type="EMBL" id="LHPG02000008">
    <property type="protein sequence ID" value="PRW56848.1"/>
    <property type="molecule type" value="Genomic_DNA"/>
</dbReference>
<dbReference type="PANTHER" id="PTHR24198:SF165">
    <property type="entry name" value="ANKYRIN REPEAT-CONTAINING PROTEIN-RELATED"/>
    <property type="match status" value="1"/>
</dbReference>
<dbReference type="AlphaFoldDB" id="A0A2P6TS08"/>
<evidence type="ECO:0000256" key="2">
    <source>
        <dbReference type="ARBA" id="ARBA00023043"/>
    </source>
</evidence>
<dbReference type="Gene3D" id="1.25.40.20">
    <property type="entry name" value="Ankyrin repeat-containing domain"/>
    <property type="match status" value="4"/>
</dbReference>
<evidence type="ECO:0000313" key="5">
    <source>
        <dbReference type="EMBL" id="PRW56848.1"/>
    </source>
</evidence>
<dbReference type="PANTHER" id="PTHR24198">
    <property type="entry name" value="ANKYRIN REPEAT AND PROTEIN KINASE DOMAIN-CONTAINING PROTEIN"/>
    <property type="match status" value="1"/>
</dbReference>
<gene>
    <name evidence="5" type="ORF">C2E21_4504</name>
</gene>
<dbReference type="PROSITE" id="PS50297">
    <property type="entry name" value="ANK_REP_REGION"/>
    <property type="match status" value="1"/>
</dbReference>
<accession>A0A2P6TS08</accession>
<comment type="caution">
    <text evidence="5">The sequence shown here is derived from an EMBL/GenBank/DDBJ whole genome shotgun (WGS) entry which is preliminary data.</text>
</comment>
<dbReference type="PROSITE" id="PS50088">
    <property type="entry name" value="ANK_REPEAT"/>
    <property type="match status" value="1"/>
</dbReference>
<dbReference type="InterPro" id="IPR002110">
    <property type="entry name" value="Ankyrin_rpt"/>
</dbReference>
<evidence type="ECO:0000313" key="6">
    <source>
        <dbReference type="Proteomes" id="UP000239899"/>
    </source>
</evidence>
<dbReference type="SMART" id="SM00248">
    <property type="entry name" value="ANK"/>
    <property type="match status" value="5"/>
</dbReference>
<keyword evidence="2 3" id="KW-0040">ANK repeat</keyword>
<keyword evidence="1" id="KW-0677">Repeat</keyword>
<keyword evidence="6" id="KW-1185">Reference proteome</keyword>
<dbReference type="SUPFAM" id="SSF48403">
    <property type="entry name" value="Ankyrin repeat"/>
    <property type="match status" value="2"/>
</dbReference>
<feature type="region of interest" description="Disordered" evidence="4">
    <location>
        <begin position="137"/>
        <end position="163"/>
    </location>
</feature>
<dbReference type="InterPro" id="IPR036770">
    <property type="entry name" value="Ankyrin_rpt-contain_sf"/>
</dbReference>
<name>A0A2P6TS08_CHLSO</name>
<proteinExistence type="predicted"/>
<dbReference type="Pfam" id="PF00023">
    <property type="entry name" value="Ank"/>
    <property type="match status" value="1"/>
</dbReference>
<dbReference type="Proteomes" id="UP000239899">
    <property type="component" value="Unassembled WGS sequence"/>
</dbReference>
<organism evidence="5 6">
    <name type="scientific">Chlorella sorokiniana</name>
    <name type="common">Freshwater green alga</name>
    <dbReference type="NCBI Taxonomy" id="3076"/>
    <lineage>
        <taxon>Eukaryota</taxon>
        <taxon>Viridiplantae</taxon>
        <taxon>Chlorophyta</taxon>
        <taxon>core chlorophytes</taxon>
        <taxon>Trebouxiophyceae</taxon>
        <taxon>Chlorellales</taxon>
        <taxon>Chlorellaceae</taxon>
        <taxon>Chlorella clade</taxon>
        <taxon>Chlorella</taxon>
    </lineage>
</organism>
<sequence>MVQLLLNHGADVAACDSHGRTACHTAATHCSPASASAALLCLARRAPRLLGQGAHGAGGDTPIHVLCRLPEAGCLPSLRALASGGLLTGAALGTANAAGQTPLALVAAVGSVAVVELLLRSGASPAPPSPCPPPCRGFDQPCGSRQRHSTAQHDAQQSPKPSACPLGAAAAGGHYGCLLALLWAGASASQLSCSVLEQACQQGRADVAATLLAAGLALSSGEAQRLLLVAVERGDEALLAALLGGGLDPNSPGDAPAAERLLHVALRPGREALLRRLLGLWTDERSQQACRMCRALDVSGLAGRLQANPLLFAVRHSSLEALRCLLAAGCPPGAMPPGAGLPPLVAAASRLDAARTALLLHAGAPAGETDRQGQSALDAVLALCTDARLVQLAAEETQGAAATTERQLLQLVEMLVAAGAPCARFLADHWPAAAAAAGAVGAGNAAAAAVAAPPGKRC</sequence>
<dbReference type="GO" id="GO:0016301">
    <property type="term" value="F:kinase activity"/>
    <property type="evidence" value="ECO:0007669"/>
    <property type="project" value="UniProtKB-KW"/>
</dbReference>
<evidence type="ECO:0000256" key="3">
    <source>
        <dbReference type="PROSITE-ProRule" id="PRU00023"/>
    </source>
</evidence>
<reference evidence="5 6" key="1">
    <citation type="journal article" date="2018" name="Plant J.">
        <title>Genome sequences of Chlorella sorokiniana UTEX 1602 and Micractinium conductrix SAG 241.80: implications to maltose excretion by a green alga.</title>
        <authorList>
            <person name="Arriola M.B."/>
            <person name="Velmurugan N."/>
            <person name="Zhang Y."/>
            <person name="Plunkett M.H."/>
            <person name="Hondzo H."/>
            <person name="Barney B.M."/>
        </authorList>
    </citation>
    <scope>NUCLEOTIDE SEQUENCE [LARGE SCALE GENOMIC DNA]</scope>
    <source>
        <strain evidence="6">UTEX 1602</strain>
    </source>
</reference>
<evidence type="ECO:0000256" key="1">
    <source>
        <dbReference type="ARBA" id="ARBA00022737"/>
    </source>
</evidence>
<evidence type="ECO:0000256" key="4">
    <source>
        <dbReference type="SAM" id="MobiDB-lite"/>
    </source>
</evidence>
<feature type="repeat" description="ANK" evidence="3">
    <location>
        <begin position="98"/>
        <end position="124"/>
    </location>
</feature>
<protein>
    <submittedName>
        <fullName evidence="5">Ankyrin repeat and kinase domain-containing 1-like</fullName>
    </submittedName>
</protein>
<dbReference type="STRING" id="3076.A0A2P6TS08"/>